<evidence type="ECO:0000313" key="2">
    <source>
        <dbReference type="EMBL" id="CAB4726957.1"/>
    </source>
</evidence>
<evidence type="ECO:0000256" key="1">
    <source>
        <dbReference type="SAM" id="MobiDB-lite"/>
    </source>
</evidence>
<dbReference type="AlphaFoldDB" id="A0A6J7M606"/>
<dbReference type="EMBL" id="CAFBPQ010000072">
    <property type="protein sequence ID" value="CAB5032221.1"/>
    <property type="molecule type" value="Genomic_DNA"/>
</dbReference>
<feature type="compositionally biased region" description="Acidic residues" evidence="1">
    <location>
        <begin position="70"/>
        <end position="82"/>
    </location>
</feature>
<accession>A0A6J7M606</accession>
<evidence type="ECO:0000313" key="5">
    <source>
        <dbReference type="EMBL" id="CAB5032221.1"/>
    </source>
</evidence>
<feature type="region of interest" description="Disordered" evidence="1">
    <location>
        <begin position="62"/>
        <end position="82"/>
    </location>
</feature>
<reference evidence="4" key="1">
    <citation type="submission" date="2020-05" db="EMBL/GenBank/DDBJ databases">
        <authorList>
            <person name="Chiriac C."/>
            <person name="Salcher M."/>
            <person name="Ghai R."/>
            <person name="Kavagutti S V."/>
        </authorList>
    </citation>
    <scope>NUCLEOTIDE SEQUENCE</scope>
</reference>
<dbReference type="EMBL" id="CAFBOF010000007">
    <property type="protein sequence ID" value="CAB4972944.1"/>
    <property type="molecule type" value="Genomic_DNA"/>
</dbReference>
<name>A0A6J7M606_9ZZZZ</name>
<proteinExistence type="predicted"/>
<protein>
    <submittedName>
        <fullName evidence="4">Unannotated protein</fullName>
    </submittedName>
</protein>
<evidence type="ECO:0000313" key="3">
    <source>
        <dbReference type="EMBL" id="CAB4911094.1"/>
    </source>
</evidence>
<dbReference type="EMBL" id="CAFBMM010000059">
    <property type="protein sequence ID" value="CAB4911094.1"/>
    <property type="molecule type" value="Genomic_DNA"/>
</dbReference>
<evidence type="ECO:0000313" key="4">
    <source>
        <dbReference type="EMBL" id="CAB4972944.1"/>
    </source>
</evidence>
<gene>
    <name evidence="2" type="ORF">UFOPK2683_01039</name>
    <name evidence="3" type="ORF">UFOPK3605_01118</name>
    <name evidence="4" type="ORF">UFOPK3897_00596</name>
    <name evidence="5" type="ORF">UFOPK4121_01505</name>
</gene>
<organism evidence="4">
    <name type="scientific">freshwater metagenome</name>
    <dbReference type="NCBI Taxonomy" id="449393"/>
    <lineage>
        <taxon>unclassified sequences</taxon>
        <taxon>metagenomes</taxon>
        <taxon>ecological metagenomes</taxon>
    </lineage>
</organism>
<dbReference type="InterPro" id="IPR025242">
    <property type="entry name" value="DUF4193"/>
</dbReference>
<dbReference type="Pfam" id="PF13834">
    <property type="entry name" value="DUF4193"/>
    <property type="match status" value="1"/>
</dbReference>
<dbReference type="EMBL" id="CAEZYK010000058">
    <property type="protein sequence ID" value="CAB4726957.1"/>
    <property type="molecule type" value="Genomic_DNA"/>
</dbReference>
<sequence>MSEEISEEIASIDLEIDAEEIDVLEVDDEDTDVLEVDVLEVDDEFVPDVEIAVEEALKVRPATTKRSGEEVVDMAEESDPDDVETPLDAILAEKTASTKLEDEEAEIEEDEITIDERTDDSERIVPKQPGEFHCSACFLLLPRGQLADEERLLCKDCV</sequence>